<feature type="region of interest" description="Disordered" evidence="1">
    <location>
        <begin position="26"/>
        <end position="65"/>
    </location>
</feature>
<protein>
    <recommendedName>
        <fullName evidence="5">Lipoprotein</fullName>
    </recommendedName>
</protein>
<sequence length="176" mass="18590">MKKNIFLVLTAFLAIIMSSGCGRPDAARTQAPAGERAAGEAAAESAIEAPDESGPYLGQTAADQAGRPGSGLCDWVDKSDIIVKVNFAPGVERDISYETGFFFSPIFSNRRLARSGCDYRTGFSFEEMKGKGPAEVGAIGYSDDRRRTVVGAPVAVVFDEAGVPDIGTTIEITITD</sequence>
<comment type="caution">
    <text evidence="3">The sequence shown here is derived from an EMBL/GenBank/DDBJ whole genome shotgun (WGS) entry which is preliminary data.</text>
</comment>
<accession>A0A1F5SFM2</accession>
<reference evidence="3 4" key="1">
    <citation type="journal article" date="2016" name="Nat. Commun.">
        <title>Thousands of microbial genomes shed light on interconnected biogeochemical processes in an aquifer system.</title>
        <authorList>
            <person name="Anantharaman K."/>
            <person name="Brown C.T."/>
            <person name="Hug L.A."/>
            <person name="Sharon I."/>
            <person name="Castelle C.J."/>
            <person name="Probst A.J."/>
            <person name="Thomas B.C."/>
            <person name="Singh A."/>
            <person name="Wilkins M.J."/>
            <person name="Karaoz U."/>
            <person name="Brodie E.L."/>
            <person name="Williams K.H."/>
            <person name="Hubbard S.S."/>
            <person name="Banfield J.F."/>
        </authorList>
    </citation>
    <scope>NUCLEOTIDE SEQUENCE [LARGE SCALE GENOMIC DNA]</scope>
</reference>
<feature type="chain" id="PRO_5009521194" description="Lipoprotein" evidence="2">
    <location>
        <begin position="23"/>
        <end position="176"/>
    </location>
</feature>
<dbReference type="STRING" id="1797994.A2227_07065"/>
<proteinExistence type="predicted"/>
<keyword evidence="2" id="KW-0732">Signal</keyword>
<evidence type="ECO:0000313" key="4">
    <source>
        <dbReference type="Proteomes" id="UP000178367"/>
    </source>
</evidence>
<dbReference type="Proteomes" id="UP000178367">
    <property type="component" value="Unassembled WGS sequence"/>
</dbReference>
<evidence type="ECO:0000313" key="3">
    <source>
        <dbReference type="EMBL" id="OGF25081.1"/>
    </source>
</evidence>
<evidence type="ECO:0000256" key="2">
    <source>
        <dbReference type="SAM" id="SignalP"/>
    </source>
</evidence>
<dbReference type="EMBL" id="MFGB01000023">
    <property type="protein sequence ID" value="OGF25081.1"/>
    <property type="molecule type" value="Genomic_DNA"/>
</dbReference>
<evidence type="ECO:0000256" key="1">
    <source>
        <dbReference type="SAM" id="MobiDB-lite"/>
    </source>
</evidence>
<feature type="compositionally biased region" description="Low complexity" evidence="1">
    <location>
        <begin position="31"/>
        <end position="48"/>
    </location>
</feature>
<name>A0A1F5SFM2_9BACT</name>
<dbReference type="PROSITE" id="PS51257">
    <property type="entry name" value="PROKAR_LIPOPROTEIN"/>
    <property type="match status" value="1"/>
</dbReference>
<dbReference type="AlphaFoldDB" id="A0A1F5SFM2"/>
<gene>
    <name evidence="3" type="ORF">A2227_07065</name>
</gene>
<organism evidence="3 4">
    <name type="scientific">Candidatus Falkowbacteria bacterium RIFOXYA2_FULL_47_19</name>
    <dbReference type="NCBI Taxonomy" id="1797994"/>
    <lineage>
        <taxon>Bacteria</taxon>
        <taxon>Candidatus Falkowiibacteriota</taxon>
    </lineage>
</organism>
<evidence type="ECO:0008006" key="5">
    <source>
        <dbReference type="Google" id="ProtNLM"/>
    </source>
</evidence>
<feature type="signal peptide" evidence="2">
    <location>
        <begin position="1"/>
        <end position="22"/>
    </location>
</feature>